<dbReference type="EMBL" id="REGN01002595">
    <property type="protein sequence ID" value="RNA27118.1"/>
    <property type="molecule type" value="Genomic_DNA"/>
</dbReference>
<accession>A0A3M7RUV1</accession>
<evidence type="ECO:0000313" key="2">
    <source>
        <dbReference type="Proteomes" id="UP000276133"/>
    </source>
</evidence>
<organism evidence="1 2">
    <name type="scientific">Brachionus plicatilis</name>
    <name type="common">Marine rotifer</name>
    <name type="synonym">Brachionus muelleri</name>
    <dbReference type="NCBI Taxonomy" id="10195"/>
    <lineage>
        <taxon>Eukaryota</taxon>
        <taxon>Metazoa</taxon>
        <taxon>Spiralia</taxon>
        <taxon>Gnathifera</taxon>
        <taxon>Rotifera</taxon>
        <taxon>Eurotatoria</taxon>
        <taxon>Monogononta</taxon>
        <taxon>Pseudotrocha</taxon>
        <taxon>Ploima</taxon>
        <taxon>Brachionidae</taxon>
        <taxon>Brachionus</taxon>
    </lineage>
</organism>
<gene>
    <name evidence="1" type="ORF">BpHYR1_002990</name>
</gene>
<dbReference type="Proteomes" id="UP000276133">
    <property type="component" value="Unassembled WGS sequence"/>
</dbReference>
<sequence>MFQLMYKNLLICEEGSFKLLTLWTKMKKSLKKNFRYQKSINFFIINPNFGDVQNLREIKN</sequence>
<evidence type="ECO:0000313" key="1">
    <source>
        <dbReference type="EMBL" id="RNA27118.1"/>
    </source>
</evidence>
<keyword evidence="2" id="KW-1185">Reference proteome</keyword>
<proteinExistence type="predicted"/>
<comment type="caution">
    <text evidence="1">The sequence shown here is derived from an EMBL/GenBank/DDBJ whole genome shotgun (WGS) entry which is preliminary data.</text>
</comment>
<reference evidence="1 2" key="1">
    <citation type="journal article" date="2018" name="Sci. Rep.">
        <title>Genomic signatures of local adaptation to the degree of environmental predictability in rotifers.</title>
        <authorList>
            <person name="Franch-Gras L."/>
            <person name="Hahn C."/>
            <person name="Garcia-Roger E.M."/>
            <person name="Carmona M.J."/>
            <person name="Serra M."/>
            <person name="Gomez A."/>
        </authorList>
    </citation>
    <scope>NUCLEOTIDE SEQUENCE [LARGE SCALE GENOMIC DNA]</scope>
    <source>
        <strain evidence="1">HYR1</strain>
    </source>
</reference>
<protein>
    <submittedName>
        <fullName evidence="1">Uncharacterized protein</fullName>
    </submittedName>
</protein>
<dbReference type="AlphaFoldDB" id="A0A3M7RUV1"/>
<name>A0A3M7RUV1_BRAPC</name>